<dbReference type="AlphaFoldDB" id="A0A1I4DIQ1"/>
<dbReference type="OrthoDB" id="5730382at2"/>
<dbReference type="RefSeq" id="WP_149762496.1">
    <property type="nucleotide sequence ID" value="NZ_BSPE01000033.1"/>
</dbReference>
<dbReference type="Gene3D" id="1.10.287.2460">
    <property type="match status" value="1"/>
</dbReference>
<gene>
    <name evidence="3" type="ORF">SAMN04488498_11753</name>
</gene>
<sequence length="269" mass="29028">MTIRVEKDGDITIVTIDRAEARNAVNPDMALAMFNAFMAFERDANQKVAVLTGVPGSFSAGFDLKWAAAGGEDDKWFAEHQLDASFDNPIKYPRKGPMGPTRLLLSKPVIAAISGPAVAGGMELALWCDLRVMEQSAYMGVYCRRWGVPLIDGGTVRLPRIVGQGRAMDLILTGRKVEADECLAIGLATRVCPDGASLETALGLARELTRFPQACMHADRMSALEQWSLDPAQSLVNEWESAETFRSEGAMGAARFAAGKGRSGDFGEI</sequence>
<dbReference type="EMBL" id="FOSL01000017">
    <property type="protein sequence ID" value="SFK91761.1"/>
    <property type="molecule type" value="Genomic_DNA"/>
</dbReference>
<evidence type="ECO:0000256" key="1">
    <source>
        <dbReference type="ARBA" id="ARBA00005254"/>
    </source>
</evidence>
<dbReference type="PANTHER" id="PTHR43802">
    <property type="entry name" value="ENOYL-COA HYDRATASE"/>
    <property type="match status" value="1"/>
</dbReference>
<dbReference type="InterPro" id="IPR018376">
    <property type="entry name" value="Enoyl-CoA_hyd/isom_CS"/>
</dbReference>
<dbReference type="InterPro" id="IPR001753">
    <property type="entry name" value="Enoyl-CoA_hydra/iso"/>
</dbReference>
<accession>A0A1I4DIQ1</accession>
<keyword evidence="4" id="KW-1185">Reference proteome</keyword>
<protein>
    <submittedName>
        <fullName evidence="3">Enoyl-CoA hydratase</fullName>
    </submittedName>
</protein>
<dbReference type="InterPro" id="IPR029045">
    <property type="entry name" value="ClpP/crotonase-like_dom_sf"/>
</dbReference>
<proteinExistence type="inferred from homology"/>
<organism evidence="3 4">
    <name type="scientific">Neomesorhizobium albiziae</name>
    <dbReference type="NCBI Taxonomy" id="335020"/>
    <lineage>
        <taxon>Bacteria</taxon>
        <taxon>Pseudomonadati</taxon>
        <taxon>Pseudomonadota</taxon>
        <taxon>Alphaproteobacteria</taxon>
        <taxon>Hyphomicrobiales</taxon>
        <taxon>Phyllobacteriaceae</taxon>
        <taxon>Neomesorhizobium</taxon>
    </lineage>
</organism>
<evidence type="ECO:0000313" key="4">
    <source>
        <dbReference type="Proteomes" id="UP000323300"/>
    </source>
</evidence>
<reference evidence="3 4" key="1">
    <citation type="submission" date="2016-10" db="EMBL/GenBank/DDBJ databases">
        <authorList>
            <person name="Varghese N."/>
            <person name="Submissions S."/>
        </authorList>
    </citation>
    <scope>NUCLEOTIDE SEQUENCE [LARGE SCALE GENOMIC DNA]</scope>
    <source>
        <strain evidence="3 4">DSM 21822</strain>
    </source>
</reference>
<dbReference type="Pfam" id="PF00378">
    <property type="entry name" value="ECH_1"/>
    <property type="match status" value="2"/>
</dbReference>
<dbReference type="Proteomes" id="UP000323300">
    <property type="component" value="Unassembled WGS sequence"/>
</dbReference>
<dbReference type="SUPFAM" id="SSF52096">
    <property type="entry name" value="ClpP/crotonase"/>
    <property type="match status" value="1"/>
</dbReference>
<evidence type="ECO:0000313" key="3">
    <source>
        <dbReference type="EMBL" id="SFK91761.1"/>
    </source>
</evidence>
<name>A0A1I4DIQ1_9HYPH</name>
<dbReference type="PROSITE" id="PS00166">
    <property type="entry name" value="ENOYL_COA_HYDRATASE"/>
    <property type="match status" value="1"/>
</dbReference>
<dbReference type="NCBIfam" id="NF006108">
    <property type="entry name" value="PRK08259.1"/>
    <property type="match status" value="1"/>
</dbReference>
<dbReference type="GO" id="GO:0003824">
    <property type="term" value="F:catalytic activity"/>
    <property type="evidence" value="ECO:0007669"/>
    <property type="project" value="InterPro"/>
</dbReference>
<dbReference type="Gene3D" id="3.90.226.10">
    <property type="entry name" value="2-enoyl-CoA Hydratase, Chain A, domain 1"/>
    <property type="match status" value="1"/>
</dbReference>
<dbReference type="PANTHER" id="PTHR43802:SF1">
    <property type="entry name" value="IP11341P-RELATED"/>
    <property type="match status" value="1"/>
</dbReference>
<evidence type="ECO:0000256" key="2">
    <source>
        <dbReference type="RuleBase" id="RU003707"/>
    </source>
</evidence>
<comment type="similarity">
    <text evidence="1 2">Belongs to the enoyl-CoA hydratase/isomerase family.</text>
</comment>
<dbReference type="CDD" id="cd06558">
    <property type="entry name" value="crotonase-like"/>
    <property type="match status" value="1"/>
</dbReference>